<name>A0A9P3H8I3_9FUNG</name>
<reference evidence="1" key="2">
    <citation type="journal article" date="2022" name="Microbiol. Resour. Announc.">
        <title>Whole-Genome Sequence of Entomortierella parvispora E1425, a Mucoromycotan Fungus Associated with Burkholderiaceae-Related Endosymbiotic Bacteria.</title>
        <authorList>
            <person name="Herlambang A."/>
            <person name="Guo Y."/>
            <person name="Takashima Y."/>
            <person name="Narisawa K."/>
            <person name="Ohta H."/>
            <person name="Nishizawa T."/>
        </authorList>
    </citation>
    <scope>NUCLEOTIDE SEQUENCE</scope>
    <source>
        <strain evidence="1">E1425</strain>
    </source>
</reference>
<dbReference type="Proteomes" id="UP000827284">
    <property type="component" value="Unassembled WGS sequence"/>
</dbReference>
<dbReference type="AlphaFoldDB" id="A0A9P3H8I3"/>
<evidence type="ECO:0000313" key="1">
    <source>
        <dbReference type="EMBL" id="GJJ71975.1"/>
    </source>
</evidence>
<dbReference type="OrthoDB" id="10588903at2759"/>
<dbReference type="EMBL" id="BQFW01000006">
    <property type="protein sequence ID" value="GJJ71975.1"/>
    <property type="molecule type" value="Genomic_DNA"/>
</dbReference>
<proteinExistence type="predicted"/>
<comment type="caution">
    <text evidence="1">The sequence shown here is derived from an EMBL/GenBank/DDBJ whole genome shotgun (WGS) entry which is preliminary data.</text>
</comment>
<sequence length="607" mass="69403">MSHRLFEILDVIELIAAHVEHKVDLASCLLVSKTFYRAFGPTLYRSVTLKLSQTNPPKHKSMPPLTVLQANAEWVRTLTLNDPFWIEYSESLVLPQLAELRLIGRVRMYSGIGIPYYFTGQINDPTLTSFTEDLGGIPSQLILRHRNSLRRLNLEGFTLPSRVSGHEVARQCRAWRTIRDLEHLQEFSIAYLCMAKMEALDAFWEICDKRQLKKLKISSIHLWGPSSRPSLSGADIDRPRRELQELILEDVKCDELAKWRLAEMVAQSENLGKVISHRSEDVLQWACQSVADQHPSAVDFSPPLSETHPRASVVWSRLLSVNVHHRKCNADTILTSVSSKLKEFVIGLGTLGPVGYQLLMDQHALTLVRLDFTTCSEVSSAMLHGILCSCPNLEHVGGDMICEEDITTPKDGPDHDPIKGREWVCRNLTTWMIPIYVNRRGDTIRRPLLQLLFRKKKSPFARPVSMVSNASNTLEANQRHWRQFQIFERLGQFRRLCVFGIASHDHSKAPPYSDKKNGLASSGVNALELRLNRGLAALYRAREIRWIYYTRSGQEFRESDLAWIVRSFPKLRNMSADMHPIPKKSDALYFYAKDLMDLRDAQLSVQR</sequence>
<protein>
    <submittedName>
        <fullName evidence="1">Uncharacterized protein</fullName>
    </submittedName>
</protein>
<organism evidence="1 2">
    <name type="scientific">Entomortierella parvispora</name>
    <dbReference type="NCBI Taxonomy" id="205924"/>
    <lineage>
        <taxon>Eukaryota</taxon>
        <taxon>Fungi</taxon>
        <taxon>Fungi incertae sedis</taxon>
        <taxon>Mucoromycota</taxon>
        <taxon>Mortierellomycotina</taxon>
        <taxon>Mortierellomycetes</taxon>
        <taxon>Mortierellales</taxon>
        <taxon>Mortierellaceae</taxon>
        <taxon>Entomortierella</taxon>
    </lineage>
</organism>
<keyword evidence="2" id="KW-1185">Reference proteome</keyword>
<reference evidence="1" key="1">
    <citation type="submission" date="2021-11" db="EMBL/GenBank/DDBJ databases">
        <authorList>
            <person name="Herlambang A."/>
            <person name="Guo Y."/>
            <person name="Takashima Y."/>
            <person name="Nishizawa T."/>
        </authorList>
    </citation>
    <scope>NUCLEOTIDE SEQUENCE</scope>
    <source>
        <strain evidence="1">E1425</strain>
    </source>
</reference>
<accession>A0A9P3H8I3</accession>
<evidence type="ECO:0000313" key="2">
    <source>
        <dbReference type="Proteomes" id="UP000827284"/>
    </source>
</evidence>
<gene>
    <name evidence="1" type="ORF">EMPS_04332</name>
</gene>